<evidence type="ECO:0000313" key="1">
    <source>
        <dbReference type="EMBL" id="GGN66011.1"/>
    </source>
</evidence>
<dbReference type="Proteomes" id="UP000624041">
    <property type="component" value="Unassembled WGS sequence"/>
</dbReference>
<dbReference type="AlphaFoldDB" id="A0A917Y389"/>
<dbReference type="EMBL" id="BMOS01000042">
    <property type="protein sequence ID" value="GGN66011.1"/>
    <property type="molecule type" value="Genomic_DNA"/>
</dbReference>
<gene>
    <name evidence="1" type="ORF">GCM10007971_35470</name>
</gene>
<keyword evidence="2" id="KW-1185">Reference proteome</keyword>
<proteinExistence type="predicted"/>
<organism evidence="1 2">
    <name type="scientific">Oceanobacillus indicireducens</name>
    <dbReference type="NCBI Taxonomy" id="1004261"/>
    <lineage>
        <taxon>Bacteria</taxon>
        <taxon>Bacillati</taxon>
        <taxon>Bacillota</taxon>
        <taxon>Bacilli</taxon>
        <taxon>Bacillales</taxon>
        <taxon>Bacillaceae</taxon>
        <taxon>Oceanobacillus</taxon>
    </lineage>
</organism>
<name>A0A917Y389_9BACI</name>
<sequence>MKGTALLINDDQIVTVLENIGHEVYEEIKHQKPKEHVHCEINKKKVEFGPITKIVWLEDNVDWQYGY</sequence>
<dbReference type="RefSeq" id="WP_156857068.1">
    <property type="nucleotide sequence ID" value="NZ_BMOS01000042.1"/>
</dbReference>
<accession>A0A917Y389</accession>
<comment type="caution">
    <text evidence="1">The sequence shown here is derived from an EMBL/GenBank/DDBJ whole genome shotgun (WGS) entry which is preliminary data.</text>
</comment>
<protein>
    <submittedName>
        <fullName evidence="1">Uncharacterized protein</fullName>
    </submittedName>
</protein>
<evidence type="ECO:0000313" key="2">
    <source>
        <dbReference type="Proteomes" id="UP000624041"/>
    </source>
</evidence>
<reference evidence="1" key="1">
    <citation type="journal article" date="2014" name="Int. J. Syst. Evol. Microbiol.">
        <title>Complete genome sequence of Corynebacterium casei LMG S-19264T (=DSM 44701T), isolated from a smear-ripened cheese.</title>
        <authorList>
            <consortium name="US DOE Joint Genome Institute (JGI-PGF)"/>
            <person name="Walter F."/>
            <person name="Albersmeier A."/>
            <person name="Kalinowski J."/>
            <person name="Ruckert C."/>
        </authorList>
    </citation>
    <scope>NUCLEOTIDE SEQUENCE</scope>
    <source>
        <strain evidence="1">JCM 17251</strain>
    </source>
</reference>
<reference evidence="1" key="2">
    <citation type="submission" date="2020-09" db="EMBL/GenBank/DDBJ databases">
        <authorList>
            <person name="Sun Q."/>
            <person name="Ohkuma M."/>
        </authorList>
    </citation>
    <scope>NUCLEOTIDE SEQUENCE</scope>
    <source>
        <strain evidence="1">JCM 17251</strain>
    </source>
</reference>